<protein>
    <submittedName>
        <fullName evidence="1">Uncharacterized protein</fullName>
    </submittedName>
</protein>
<sequence>MPEIRKYAGDNVPVLLVGTKEDLLETANDEQRVSFDAARRAASQVKELIDIRRIGQELFFDD</sequence>
<organism evidence="1 2">
    <name type="scientific">Cylicostephanus goldi</name>
    <name type="common">Nematode worm</name>
    <dbReference type="NCBI Taxonomy" id="71465"/>
    <lineage>
        <taxon>Eukaryota</taxon>
        <taxon>Metazoa</taxon>
        <taxon>Ecdysozoa</taxon>
        <taxon>Nematoda</taxon>
        <taxon>Chromadorea</taxon>
        <taxon>Rhabditida</taxon>
        <taxon>Rhabditina</taxon>
        <taxon>Rhabditomorpha</taxon>
        <taxon>Strongyloidea</taxon>
        <taxon>Strongylidae</taxon>
        <taxon>Cylicostephanus</taxon>
    </lineage>
</organism>
<proteinExistence type="predicted"/>
<accession>A0A3P6RY59</accession>
<dbReference type="SUPFAM" id="SSF52540">
    <property type="entry name" value="P-loop containing nucleoside triphosphate hydrolases"/>
    <property type="match status" value="1"/>
</dbReference>
<evidence type="ECO:0000313" key="2">
    <source>
        <dbReference type="Proteomes" id="UP000271889"/>
    </source>
</evidence>
<dbReference type="Gene3D" id="3.40.50.300">
    <property type="entry name" value="P-loop containing nucleotide triphosphate hydrolases"/>
    <property type="match status" value="1"/>
</dbReference>
<dbReference type="InterPro" id="IPR027417">
    <property type="entry name" value="P-loop_NTPase"/>
</dbReference>
<gene>
    <name evidence="1" type="ORF">CGOC_LOCUS5962</name>
</gene>
<keyword evidence="2" id="KW-1185">Reference proteome</keyword>
<name>A0A3P6RY59_CYLGO</name>
<dbReference type="EMBL" id="UYRV01018692">
    <property type="protein sequence ID" value="VDK64999.1"/>
    <property type="molecule type" value="Genomic_DNA"/>
</dbReference>
<evidence type="ECO:0000313" key="1">
    <source>
        <dbReference type="EMBL" id="VDK64999.1"/>
    </source>
</evidence>
<dbReference type="Proteomes" id="UP000271889">
    <property type="component" value="Unassembled WGS sequence"/>
</dbReference>
<dbReference type="AlphaFoldDB" id="A0A3P6RY59"/>
<reference evidence="1 2" key="1">
    <citation type="submission" date="2018-11" db="EMBL/GenBank/DDBJ databases">
        <authorList>
            <consortium name="Pathogen Informatics"/>
        </authorList>
    </citation>
    <scope>NUCLEOTIDE SEQUENCE [LARGE SCALE GENOMIC DNA]</scope>
</reference>
<dbReference type="OrthoDB" id="8830751at2759"/>